<name>A0ABX6DRS9_KLUIN</name>
<dbReference type="Pfam" id="PF06719">
    <property type="entry name" value="AraC_N"/>
    <property type="match status" value="1"/>
</dbReference>
<feature type="domain" description="HTH araC/xylS-type" evidence="3">
    <location>
        <begin position="201"/>
        <end position="299"/>
    </location>
</feature>
<evidence type="ECO:0000259" key="3">
    <source>
        <dbReference type="PROSITE" id="PS01124"/>
    </source>
</evidence>
<dbReference type="InterPro" id="IPR018060">
    <property type="entry name" value="HTH_AraC"/>
</dbReference>
<dbReference type="Gene3D" id="1.10.10.60">
    <property type="entry name" value="Homeodomain-like"/>
    <property type="match status" value="1"/>
</dbReference>
<dbReference type="Pfam" id="PF12833">
    <property type="entry name" value="HTH_18"/>
    <property type="match status" value="1"/>
</dbReference>
<evidence type="ECO:0000256" key="1">
    <source>
        <dbReference type="ARBA" id="ARBA00023015"/>
    </source>
</evidence>
<dbReference type="InterPro" id="IPR009594">
    <property type="entry name" value="Tscrpt_reg_HTH_AraC_N"/>
</dbReference>
<protein>
    <submittedName>
        <fullName evidence="4">Helix-turn-helix domain-containing protein</fullName>
    </submittedName>
</protein>
<gene>
    <name evidence="4" type="ORF">GHC21_12725</name>
</gene>
<sequence length="310" mass="34395">MNSWEPGRLEACRAELVELIAQAQPDEGQVEVRPGLYLNRISSPHYAVHGILEPSCCVVAEGSKEVILGGESFHYGAAHYLIATMGVPAFARIVNASPEKPYLSMRFLLDPAIVTSVILDSGIIRQHGKSSGGAKAVDVGVLGVDMLDAALRLVRASKSADEYRVLSPLIFRELVYRLLTSSQTTRLNQLARFGGQDHRMVRAVKILSDQYTQPLRIETIAHQLGMSISGFHAHFKAATNMSPVQFQKQLRLQEAQRLMLSEGFDAGQAAYRVGYEDQSHFSRDYKRQYGEPPARDIARLREITVQSMNV</sequence>
<dbReference type="GeneID" id="91973274"/>
<evidence type="ECO:0000313" key="4">
    <source>
        <dbReference type="EMBL" id="QGH30484.1"/>
    </source>
</evidence>
<keyword evidence="2" id="KW-0804">Transcription</keyword>
<dbReference type="SUPFAM" id="SSF46689">
    <property type="entry name" value="Homeodomain-like"/>
    <property type="match status" value="2"/>
</dbReference>
<dbReference type="Proteomes" id="UP000344450">
    <property type="component" value="Chromosome"/>
</dbReference>
<dbReference type="PANTHER" id="PTHR43436">
    <property type="entry name" value="ARAC-FAMILY TRANSCRIPTIONAL REGULATOR"/>
    <property type="match status" value="1"/>
</dbReference>
<proteinExistence type="predicted"/>
<evidence type="ECO:0000313" key="5">
    <source>
        <dbReference type="Proteomes" id="UP000344450"/>
    </source>
</evidence>
<dbReference type="RefSeq" id="WP_062774797.1">
    <property type="nucleotide sequence ID" value="NZ_CP045843.1"/>
</dbReference>
<accession>A0ABX6DRS9</accession>
<reference evidence="4 5" key="1">
    <citation type="submission" date="2019-10" db="EMBL/GenBank/DDBJ databases">
        <title>Complete genome sequencing of drug resistant plasmids in Kluyvera intermedia.</title>
        <authorList>
            <person name="Ke C."/>
            <person name="Jian S."/>
        </authorList>
    </citation>
    <scope>NUCLEOTIDE SEQUENCE [LARGE SCALE GENOMIC DNA]</scope>
    <source>
        <strain evidence="4 5">N2-1</strain>
    </source>
</reference>
<keyword evidence="1" id="KW-0805">Transcription regulation</keyword>
<keyword evidence="5" id="KW-1185">Reference proteome</keyword>
<dbReference type="EMBL" id="CP045845">
    <property type="protein sequence ID" value="QGH30484.1"/>
    <property type="molecule type" value="Genomic_DNA"/>
</dbReference>
<dbReference type="PROSITE" id="PS01124">
    <property type="entry name" value="HTH_ARAC_FAMILY_2"/>
    <property type="match status" value="1"/>
</dbReference>
<dbReference type="InterPro" id="IPR009057">
    <property type="entry name" value="Homeodomain-like_sf"/>
</dbReference>
<dbReference type="SMART" id="SM00342">
    <property type="entry name" value="HTH_ARAC"/>
    <property type="match status" value="1"/>
</dbReference>
<evidence type="ECO:0000256" key="2">
    <source>
        <dbReference type="ARBA" id="ARBA00023163"/>
    </source>
</evidence>
<organism evidence="4 5">
    <name type="scientific">Kluyvera intermedia</name>
    <name type="common">Enterobacter intermedius</name>
    <dbReference type="NCBI Taxonomy" id="61648"/>
    <lineage>
        <taxon>Bacteria</taxon>
        <taxon>Pseudomonadati</taxon>
        <taxon>Pseudomonadota</taxon>
        <taxon>Gammaproteobacteria</taxon>
        <taxon>Enterobacterales</taxon>
        <taxon>Enterobacteriaceae</taxon>
        <taxon>Kluyvera</taxon>
    </lineage>
</organism>
<dbReference type="PANTHER" id="PTHR43436:SF1">
    <property type="entry name" value="TRANSCRIPTIONAL REGULATORY PROTEIN"/>
    <property type="match status" value="1"/>
</dbReference>